<organism evidence="1">
    <name type="scientific">Sexangularia sp. CB-2014</name>
    <dbReference type="NCBI Taxonomy" id="1486929"/>
    <lineage>
        <taxon>Eukaryota</taxon>
        <taxon>Amoebozoa</taxon>
        <taxon>Tubulinea</taxon>
        <taxon>Elardia</taxon>
        <taxon>Arcellinida</taxon>
        <taxon>Arcellinida incertae sedis</taxon>
        <taxon>Sexangularia</taxon>
    </lineage>
</organism>
<sequence>MSVVLEPSAIARAVVHSFQTPMDASLCALCGTVDKNTITISHAIPLFHSIPPPTMVETALALVSHSHTIVGFLHRGATPTLITALQQLLRNHPSLKQAKTTGGISICIQSETAGSTTLDELEVVSPTGTSWANLLGSSADAADVSAGIQAAIGTFLGREHVVNIADAQDHFADISVDFIGGQSPPAVGK</sequence>
<evidence type="ECO:0000313" key="1">
    <source>
        <dbReference type="EMBL" id="CAD9293365.1"/>
    </source>
</evidence>
<proteinExistence type="predicted"/>
<dbReference type="Pfam" id="PF03665">
    <property type="entry name" value="UPF0172"/>
    <property type="match status" value="1"/>
</dbReference>
<gene>
    <name evidence="1" type="ORF">SSP0437_LOCUS4316</name>
</gene>
<name>A0A7S1YDR4_9EUKA</name>
<dbReference type="AlphaFoldDB" id="A0A7S1YDR4"/>
<accession>A0A7S1YDR4</accession>
<dbReference type="EMBL" id="HBGL01005637">
    <property type="protein sequence ID" value="CAD9293365.1"/>
    <property type="molecule type" value="Transcribed_RNA"/>
</dbReference>
<dbReference type="GO" id="GO:0072546">
    <property type="term" value="C:EMC complex"/>
    <property type="evidence" value="ECO:0007669"/>
    <property type="project" value="InterPro"/>
</dbReference>
<dbReference type="InterPro" id="IPR005366">
    <property type="entry name" value="EMC8/9"/>
</dbReference>
<protein>
    <submittedName>
        <fullName evidence="1">Uncharacterized protein</fullName>
    </submittedName>
</protein>
<reference evidence="1" key="1">
    <citation type="submission" date="2021-01" db="EMBL/GenBank/DDBJ databases">
        <authorList>
            <person name="Corre E."/>
            <person name="Pelletier E."/>
            <person name="Niang G."/>
            <person name="Scheremetjew M."/>
            <person name="Finn R."/>
            <person name="Kale V."/>
            <person name="Holt S."/>
            <person name="Cochrane G."/>
            <person name="Meng A."/>
            <person name="Brown T."/>
            <person name="Cohen L."/>
        </authorList>
    </citation>
    <scope>NUCLEOTIDE SEQUENCE</scope>
    <source>
        <strain evidence="1">ATCC 50979</strain>
    </source>
</reference>